<sequence>MMAPGIGLMKKRLETEKQAIALAVSGVVKKYSVAPSEVTTLEIKYDDELGDWYVALGFADKRAVVRMDSVHATISEINEI</sequence>
<reference evidence="1" key="1">
    <citation type="submission" date="2021-02" db="EMBL/GenBank/DDBJ databases">
        <authorList>
            <person name="Han P."/>
        </authorList>
    </citation>
    <scope>NUCLEOTIDE SEQUENCE</scope>
    <source>
        <strain evidence="1">Candidatus Nitrosotenuis uzonensis 5A</strain>
    </source>
</reference>
<proteinExistence type="predicted"/>
<organism evidence="1 2">
    <name type="scientific">Candidatus Nitrosotenuis uzonensis</name>
    <dbReference type="NCBI Taxonomy" id="1407055"/>
    <lineage>
        <taxon>Archaea</taxon>
        <taxon>Nitrososphaerota</taxon>
        <taxon>Candidatus Nitrosotenuis</taxon>
    </lineage>
</organism>
<name>A0A812F013_9ARCH</name>
<evidence type="ECO:0000313" key="2">
    <source>
        <dbReference type="Proteomes" id="UP000655759"/>
    </source>
</evidence>
<accession>A0A812F013</accession>
<dbReference type="Proteomes" id="UP000655759">
    <property type="component" value="Unassembled WGS sequence"/>
</dbReference>
<protein>
    <submittedName>
        <fullName evidence="1">Uncharacterized protein</fullName>
    </submittedName>
</protein>
<dbReference type="EMBL" id="CAJNAQ010000002">
    <property type="protein sequence ID" value="CAE6488031.1"/>
    <property type="molecule type" value="Genomic_DNA"/>
</dbReference>
<gene>
    <name evidence="1" type="ORF">NUZ5A_20401</name>
</gene>
<comment type="caution">
    <text evidence="1">The sequence shown here is derived from an EMBL/GenBank/DDBJ whole genome shotgun (WGS) entry which is preliminary data.</text>
</comment>
<dbReference type="AlphaFoldDB" id="A0A812F013"/>
<evidence type="ECO:0000313" key="1">
    <source>
        <dbReference type="EMBL" id="CAE6488031.1"/>
    </source>
</evidence>